<feature type="signal peptide" evidence="1">
    <location>
        <begin position="1"/>
        <end position="25"/>
    </location>
</feature>
<proteinExistence type="predicted"/>
<comment type="caution">
    <text evidence="2">The sequence shown here is derived from an EMBL/GenBank/DDBJ whole genome shotgun (WGS) entry which is preliminary data.</text>
</comment>
<accession>A0A4Z2G5G1</accession>
<keyword evidence="3" id="KW-1185">Reference proteome</keyword>
<protein>
    <recommendedName>
        <fullName evidence="4">Secreted protein</fullName>
    </recommendedName>
</protein>
<evidence type="ECO:0000256" key="1">
    <source>
        <dbReference type="SAM" id="SignalP"/>
    </source>
</evidence>
<reference evidence="2 3" key="1">
    <citation type="submission" date="2019-03" db="EMBL/GenBank/DDBJ databases">
        <title>First draft genome of Liparis tanakae, snailfish: a comprehensive survey of snailfish specific genes.</title>
        <authorList>
            <person name="Kim W."/>
            <person name="Song I."/>
            <person name="Jeong J.-H."/>
            <person name="Kim D."/>
            <person name="Kim S."/>
            <person name="Ryu S."/>
            <person name="Song J.Y."/>
            <person name="Lee S.K."/>
        </authorList>
    </citation>
    <scope>NUCLEOTIDE SEQUENCE [LARGE SCALE GENOMIC DNA]</scope>
    <source>
        <tissue evidence="2">Muscle</tissue>
    </source>
</reference>
<gene>
    <name evidence="2" type="ORF">EYF80_040973</name>
</gene>
<dbReference type="AlphaFoldDB" id="A0A4Z2G5G1"/>
<feature type="chain" id="PRO_5021334640" description="Secreted protein" evidence="1">
    <location>
        <begin position="26"/>
        <end position="79"/>
    </location>
</feature>
<evidence type="ECO:0008006" key="4">
    <source>
        <dbReference type="Google" id="ProtNLM"/>
    </source>
</evidence>
<organism evidence="2 3">
    <name type="scientific">Liparis tanakae</name>
    <name type="common">Tanaka's snailfish</name>
    <dbReference type="NCBI Taxonomy" id="230148"/>
    <lineage>
        <taxon>Eukaryota</taxon>
        <taxon>Metazoa</taxon>
        <taxon>Chordata</taxon>
        <taxon>Craniata</taxon>
        <taxon>Vertebrata</taxon>
        <taxon>Euteleostomi</taxon>
        <taxon>Actinopterygii</taxon>
        <taxon>Neopterygii</taxon>
        <taxon>Teleostei</taxon>
        <taxon>Neoteleostei</taxon>
        <taxon>Acanthomorphata</taxon>
        <taxon>Eupercaria</taxon>
        <taxon>Perciformes</taxon>
        <taxon>Cottioidei</taxon>
        <taxon>Cottales</taxon>
        <taxon>Liparidae</taxon>
        <taxon>Liparis</taxon>
    </lineage>
</organism>
<dbReference type="Proteomes" id="UP000314294">
    <property type="component" value="Unassembled WGS sequence"/>
</dbReference>
<name>A0A4Z2G5G1_9TELE</name>
<evidence type="ECO:0000313" key="3">
    <source>
        <dbReference type="Proteomes" id="UP000314294"/>
    </source>
</evidence>
<dbReference type="EMBL" id="SRLO01000681">
    <property type="protein sequence ID" value="TNN48798.1"/>
    <property type="molecule type" value="Genomic_DNA"/>
</dbReference>
<evidence type="ECO:0000313" key="2">
    <source>
        <dbReference type="EMBL" id="TNN48798.1"/>
    </source>
</evidence>
<keyword evidence="1" id="KW-0732">Signal</keyword>
<sequence length="79" mass="9132">MLLRHVKVFNVWLSSHIWLFWLVSSQLIAARCLDQRQRVSFRPGPVFNTAACVVQREVVTLPELKMKFSETENGKTTGE</sequence>